<evidence type="ECO:0000313" key="1">
    <source>
        <dbReference type="EMBL" id="MDP9680043.1"/>
    </source>
</evidence>
<evidence type="ECO:0000313" key="2">
    <source>
        <dbReference type="Proteomes" id="UP001231675"/>
    </source>
</evidence>
<dbReference type="EMBL" id="JAURUD010000001">
    <property type="protein sequence ID" value="MDP9680043.1"/>
    <property type="molecule type" value="Genomic_DNA"/>
</dbReference>
<keyword evidence="2" id="KW-1185">Reference proteome</keyword>
<reference evidence="1 2" key="1">
    <citation type="submission" date="2023-07" db="EMBL/GenBank/DDBJ databases">
        <title>Sequencing the genomes of 1000 actinobacteria strains.</title>
        <authorList>
            <person name="Klenk H.-P."/>
        </authorList>
    </citation>
    <scope>NUCLEOTIDE SEQUENCE [LARGE SCALE GENOMIC DNA]</scope>
    <source>
        <strain evidence="1 2">DSM 40229</strain>
    </source>
</reference>
<comment type="caution">
    <text evidence="1">The sequence shown here is derived from an EMBL/GenBank/DDBJ whole genome shotgun (WGS) entry which is preliminary data.</text>
</comment>
<organism evidence="1 2">
    <name type="scientific">Streptomyces griseoviridis</name>
    <dbReference type="NCBI Taxonomy" id="45398"/>
    <lineage>
        <taxon>Bacteria</taxon>
        <taxon>Bacillati</taxon>
        <taxon>Actinomycetota</taxon>
        <taxon>Actinomycetes</taxon>
        <taxon>Kitasatosporales</taxon>
        <taxon>Streptomycetaceae</taxon>
        <taxon>Streptomyces</taxon>
    </lineage>
</organism>
<protein>
    <submittedName>
        <fullName evidence="1">Uncharacterized protein</fullName>
    </submittedName>
</protein>
<dbReference type="Proteomes" id="UP001231675">
    <property type="component" value="Unassembled WGS sequence"/>
</dbReference>
<gene>
    <name evidence="1" type="ORF">J2S47_000545</name>
</gene>
<accession>A0ABT9L8J9</accession>
<name>A0ABT9L8J9_STRGD</name>
<proteinExistence type="predicted"/>
<sequence>MTSTVPNLGPDKVSLGVTPTLWWNDDFPLYARR</sequence>